<dbReference type="PANTHER" id="PTHR45138">
    <property type="entry name" value="REGULATORY COMPONENTS OF SENSORY TRANSDUCTION SYSTEM"/>
    <property type="match status" value="1"/>
</dbReference>
<dbReference type="SUPFAM" id="SSF55073">
    <property type="entry name" value="Nucleotide cyclase"/>
    <property type="match status" value="1"/>
</dbReference>
<reference evidence="5 6" key="1">
    <citation type="submission" date="2019-08" db="EMBL/GenBank/DDBJ databases">
        <authorList>
            <person name="Seo Y.L."/>
        </authorList>
    </citation>
    <scope>NUCLEOTIDE SEQUENCE [LARGE SCALE GENOMIC DNA]</scope>
    <source>
        <strain evidence="5 6">MaA-C15</strain>
    </source>
</reference>
<evidence type="ECO:0000313" key="5">
    <source>
        <dbReference type="EMBL" id="TYR33966.1"/>
    </source>
</evidence>
<proteinExistence type="predicted"/>
<dbReference type="Gene3D" id="3.30.70.270">
    <property type="match status" value="1"/>
</dbReference>
<evidence type="ECO:0000313" key="6">
    <source>
        <dbReference type="Proteomes" id="UP000323258"/>
    </source>
</evidence>
<dbReference type="GO" id="GO:0005886">
    <property type="term" value="C:plasma membrane"/>
    <property type="evidence" value="ECO:0007669"/>
    <property type="project" value="TreeGrafter"/>
</dbReference>
<evidence type="ECO:0000256" key="2">
    <source>
        <dbReference type="ARBA" id="ARBA00034247"/>
    </source>
</evidence>
<keyword evidence="3" id="KW-0472">Membrane</keyword>
<feature type="transmembrane region" description="Helical" evidence="3">
    <location>
        <begin position="118"/>
        <end position="136"/>
    </location>
</feature>
<evidence type="ECO:0000256" key="1">
    <source>
        <dbReference type="ARBA" id="ARBA00012528"/>
    </source>
</evidence>
<feature type="domain" description="GGDEF" evidence="4">
    <location>
        <begin position="243"/>
        <end position="376"/>
    </location>
</feature>
<dbReference type="GO" id="GO:1902201">
    <property type="term" value="P:negative regulation of bacterial-type flagellum-dependent cell motility"/>
    <property type="evidence" value="ECO:0007669"/>
    <property type="project" value="TreeGrafter"/>
</dbReference>
<dbReference type="PANTHER" id="PTHR45138:SF9">
    <property type="entry name" value="DIGUANYLATE CYCLASE DGCM-RELATED"/>
    <property type="match status" value="1"/>
</dbReference>
<dbReference type="InterPro" id="IPR050469">
    <property type="entry name" value="Diguanylate_Cyclase"/>
</dbReference>
<dbReference type="CDD" id="cd01949">
    <property type="entry name" value="GGDEF"/>
    <property type="match status" value="1"/>
</dbReference>
<reference evidence="5 6" key="2">
    <citation type="submission" date="2019-09" db="EMBL/GenBank/DDBJ databases">
        <title>Mesorhizobium sp. MaA-C15 isolated from Microcystis aeruginosa.</title>
        <authorList>
            <person name="Jeong S.E."/>
            <person name="Jin H.M."/>
            <person name="Jeon C.O."/>
        </authorList>
    </citation>
    <scope>NUCLEOTIDE SEQUENCE [LARGE SCALE GENOMIC DNA]</scope>
    <source>
        <strain evidence="5 6">MaA-C15</strain>
    </source>
</reference>
<evidence type="ECO:0000256" key="3">
    <source>
        <dbReference type="SAM" id="Phobius"/>
    </source>
</evidence>
<feature type="transmembrane region" description="Helical" evidence="3">
    <location>
        <begin position="6"/>
        <end position="27"/>
    </location>
</feature>
<dbReference type="InterPro" id="IPR043128">
    <property type="entry name" value="Rev_trsase/Diguanyl_cyclase"/>
</dbReference>
<feature type="transmembrane region" description="Helical" evidence="3">
    <location>
        <begin position="34"/>
        <end position="54"/>
    </location>
</feature>
<keyword evidence="3" id="KW-1133">Transmembrane helix</keyword>
<feature type="transmembrane region" description="Helical" evidence="3">
    <location>
        <begin position="148"/>
        <end position="167"/>
    </location>
</feature>
<name>A0A5D4GZA9_9HYPH</name>
<accession>A0A5D4GZA9</accession>
<feature type="transmembrane region" description="Helical" evidence="3">
    <location>
        <begin position="91"/>
        <end position="112"/>
    </location>
</feature>
<protein>
    <recommendedName>
        <fullName evidence="1">diguanylate cyclase</fullName>
        <ecNumber evidence="1">2.7.7.65</ecNumber>
    </recommendedName>
</protein>
<dbReference type="Pfam" id="PF00990">
    <property type="entry name" value="GGDEF"/>
    <property type="match status" value="1"/>
</dbReference>
<dbReference type="NCBIfam" id="TIGR00254">
    <property type="entry name" value="GGDEF"/>
    <property type="match status" value="1"/>
</dbReference>
<dbReference type="PROSITE" id="PS50887">
    <property type="entry name" value="GGDEF"/>
    <property type="match status" value="1"/>
</dbReference>
<feature type="transmembrane region" description="Helical" evidence="3">
    <location>
        <begin position="187"/>
        <end position="205"/>
    </location>
</feature>
<dbReference type="InterPro" id="IPR000160">
    <property type="entry name" value="GGDEF_dom"/>
</dbReference>
<organism evidence="5 6">
    <name type="scientific">Neoaquamicrobium microcysteis</name>
    <dbReference type="NCBI Taxonomy" id="2682781"/>
    <lineage>
        <taxon>Bacteria</taxon>
        <taxon>Pseudomonadati</taxon>
        <taxon>Pseudomonadota</taxon>
        <taxon>Alphaproteobacteria</taxon>
        <taxon>Hyphomicrobiales</taxon>
        <taxon>Phyllobacteriaceae</taxon>
        <taxon>Neoaquamicrobium</taxon>
    </lineage>
</organism>
<gene>
    <name evidence="5" type="ORF">FY036_05585</name>
</gene>
<dbReference type="GO" id="GO:0052621">
    <property type="term" value="F:diguanylate cyclase activity"/>
    <property type="evidence" value="ECO:0007669"/>
    <property type="project" value="UniProtKB-EC"/>
</dbReference>
<sequence>MIDQSSLFISAGICAAALALTMLSVWLHNRDDRFLIGWTAGMLLLGCGVILYSVMPPDNMAIVATAFTMEVVGFVIVFVAARQFTGSQTSLLQVSALLLTVVPVTLPILLGFDGLGIMIYNFLAGGFLAATAGQYWNARSEAPSSMAVLCLLYMLAALSFFACGTILMHEAEWIMGARPDNWAEHFNAIMCIVGITGIGALSLGLNHARAARRHRLEARTDMLTGLLNRRALFDSMATQDLRPGHAIIAFDLDGFKAINDRHGHAAGDAVLRCFSDAVRMNLRDGDIAARTGGEEFVLVLRDASFKLATSTAERIRAIFAENEVATAKGPLSGTASAGVALVENNGESFEEVLHRADTSLYRAKAGGRNRVVAELQAVA</sequence>
<keyword evidence="6" id="KW-1185">Reference proteome</keyword>
<dbReference type="Proteomes" id="UP000323258">
    <property type="component" value="Unassembled WGS sequence"/>
</dbReference>
<dbReference type="AlphaFoldDB" id="A0A5D4GZA9"/>
<dbReference type="FunFam" id="3.30.70.270:FF:000001">
    <property type="entry name" value="Diguanylate cyclase domain protein"/>
    <property type="match status" value="1"/>
</dbReference>
<dbReference type="OrthoDB" id="9812260at2"/>
<keyword evidence="3" id="KW-0812">Transmembrane</keyword>
<dbReference type="EC" id="2.7.7.65" evidence="1"/>
<dbReference type="InterPro" id="IPR029787">
    <property type="entry name" value="Nucleotide_cyclase"/>
</dbReference>
<dbReference type="RefSeq" id="WP_148913729.1">
    <property type="nucleotide sequence ID" value="NZ_VSZS01000057.1"/>
</dbReference>
<dbReference type="EMBL" id="VSZS01000057">
    <property type="protein sequence ID" value="TYR33966.1"/>
    <property type="molecule type" value="Genomic_DNA"/>
</dbReference>
<feature type="transmembrane region" description="Helical" evidence="3">
    <location>
        <begin position="60"/>
        <end position="79"/>
    </location>
</feature>
<evidence type="ECO:0000259" key="4">
    <source>
        <dbReference type="PROSITE" id="PS50887"/>
    </source>
</evidence>
<dbReference type="GO" id="GO:0043709">
    <property type="term" value="P:cell adhesion involved in single-species biofilm formation"/>
    <property type="evidence" value="ECO:0007669"/>
    <property type="project" value="TreeGrafter"/>
</dbReference>
<comment type="caution">
    <text evidence="5">The sequence shown here is derived from an EMBL/GenBank/DDBJ whole genome shotgun (WGS) entry which is preliminary data.</text>
</comment>
<comment type="catalytic activity">
    <reaction evidence="2">
        <text>2 GTP = 3',3'-c-di-GMP + 2 diphosphate</text>
        <dbReference type="Rhea" id="RHEA:24898"/>
        <dbReference type="ChEBI" id="CHEBI:33019"/>
        <dbReference type="ChEBI" id="CHEBI:37565"/>
        <dbReference type="ChEBI" id="CHEBI:58805"/>
        <dbReference type="EC" id="2.7.7.65"/>
    </reaction>
</comment>
<dbReference type="SMART" id="SM00267">
    <property type="entry name" value="GGDEF"/>
    <property type="match status" value="1"/>
</dbReference>